<organism evidence="1">
    <name type="scientific">Setaria italica</name>
    <name type="common">Foxtail millet</name>
    <name type="synonym">Panicum italicum</name>
    <dbReference type="NCBI Taxonomy" id="4555"/>
    <lineage>
        <taxon>Eukaryota</taxon>
        <taxon>Viridiplantae</taxon>
        <taxon>Streptophyta</taxon>
        <taxon>Embryophyta</taxon>
        <taxon>Tracheophyta</taxon>
        <taxon>Spermatophyta</taxon>
        <taxon>Magnoliopsida</taxon>
        <taxon>Liliopsida</taxon>
        <taxon>Poales</taxon>
        <taxon>Poaceae</taxon>
        <taxon>PACMAD clade</taxon>
        <taxon>Panicoideae</taxon>
        <taxon>Panicodae</taxon>
        <taxon>Paniceae</taxon>
        <taxon>Cenchrinae</taxon>
        <taxon>Setaria</taxon>
    </lineage>
</organism>
<name>A0A368SE06_SETIT</name>
<dbReference type="EMBL" id="CM003536">
    <property type="protein sequence ID" value="RCV40584.1"/>
    <property type="molecule type" value="Genomic_DNA"/>
</dbReference>
<evidence type="ECO:0000313" key="1">
    <source>
        <dbReference type="EMBL" id="RCV40584.1"/>
    </source>
</evidence>
<gene>
    <name evidence="1" type="ORF">SETIT_9G066500v2</name>
</gene>
<reference evidence="1" key="1">
    <citation type="journal article" date="2012" name="Nat. Biotechnol.">
        <title>Reference genome sequence of the model plant Setaria.</title>
        <authorList>
            <person name="Bennetzen J.L."/>
            <person name="Schmutz J."/>
            <person name="Wang H."/>
            <person name="Percifield R."/>
            <person name="Hawkins J."/>
            <person name="Pontaroli A.C."/>
            <person name="Estep M."/>
            <person name="Feng L."/>
            <person name="Vaughn J.N."/>
            <person name="Grimwood J."/>
            <person name="Jenkins J."/>
            <person name="Barry K."/>
            <person name="Lindquist E."/>
            <person name="Hellsten U."/>
            <person name="Deshpande S."/>
            <person name="Wang X."/>
            <person name="Wu X."/>
            <person name="Mitros T."/>
            <person name="Triplett J."/>
            <person name="Yang X."/>
            <person name="Ye C.Y."/>
            <person name="Mauro-Herrera M."/>
            <person name="Wang L."/>
            <person name="Li P."/>
            <person name="Sharma M."/>
            <person name="Sharma R."/>
            <person name="Ronald P.C."/>
            <person name="Panaud O."/>
            <person name="Kellogg E.A."/>
            <person name="Brutnell T.P."/>
            <person name="Doust A.N."/>
            <person name="Tuskan G.A."/>
            <person name="Rokhsar D."/>
            <person name="Devos K.M."/>
        </authorList>
    </citation>
    <scope>NUCLEOTIDE SEQUENCE [LARGE SCALE GENOMIC DNA]</scope>
    <source>
        <strain evidence="1">Yugu1</strain>
    </source>
</reference>
<proteinExistence type="predicted"/>
<protein>
    <recommendedName>
        <fullName evidence="2">Reverse transcriptase zinc-binding domain-containing protein</fullName>
    </recommendedName>
</protein>
<dbReference type="OrthoDB" id="692647at2759"/>
<reference evidence="1" key="2">
    <citation type="submission" date="2015-07" db="EMBL/GenBank/DDBJ databases">
        <authorList>
            <person name="Noorani M."/>
        </authorList>
    </citation>
    <scope>NUCLEOTIDE SEQUENCE</scope>
    <source>
        <strain evidence="1">Yugu1</strain>
    </source>
</reference>
<dbReference type="AlphaFoldDB" id="A0A368SE06"/>
<evidence type="ECO:0008006" key="2">
    <source>
        <dbReference type="Google" id="ProtNLM"/>
    </source>
</evidence>
<sequence>MTSVKELFEFVNLWDLIQGINFTDNPDDIVWRWISNGDYSAKSAYAIQFKGAPESAEHLCIQMPICIVDLAAHSFLAASKEKRRALAAVLIYTCWNLWKERNRRIFEGIQATPQRVFSLIKEEINMRQRACGAPTIT</sequence>
<accession>A0A368SE06</accession>